<proteinExistence type="predicted"/>
<evidence type="ECO:0000313" key="1">
    <source>
        <dbReference type="EMBL" id="GAA1087732.1"/>
    </source>
</evidence>
<keyword evidence="2" id="KW-1185">Reference proteome</keyword>
<evidence type="ECO:0000313" key="2">
    <source>
        <dbReference type="Proteomes" id="UP001499987"/>
    </source>
</evidence>
<accession>A0ABN1TIK7</accession>
<comment type="caution">
    <text evidence="1">The sequence shown here is derived from an EMBL/GenBank/DDBJ whole genome shotgun (WGS) entry which is preliminary data.</text>
</comment>
<dbReference type="RefSeq" id="WP_344624475.1">
    <property type="nucleotide sequence ID" value="NZ_BAAALD010000030.1"/>
</dbReference>
<dbReference type="Proteomes" id="UP001499987">
    <property type="component" value="Unassembled WGS sequence"/>
</dbReference>
<organism evidence="1 2">
    <name type="scientific">Kitasatospora arboriphila</name>
    <dbReference type="NCBI Taxonomy" id="258052"/>
    <lineage>
        <taxon>Bacteria</taxon>
        <taxon>Bacillati</taxon>
        <taxon>Actinomycetota</taxon>
        <taxon>Actinomycetes</taxon>
        <taxon>Kitasatosporales</taxon>
        <taxon>Streptomycetaceae</taxon>
        <taxon>Kitasatospora</taxon>
    </lineage>
</organism>
<reference evidence="1 2" key="1">
    <citation type="journal article" date="2019" name="Int. J. Syst. Evol. Microbiol.">
        <title>The Global Catalogue of Microorganisms (GCM) 10K type strain sequencing project: providing services to taxonomists for standard genome sequencing and annotation.</title>
        <authorList>
            <consortium name="The Broad Institute Genomics Platform"/>
            <consortium name="The Broad Institute Genome Sequencing Center for Infectious Disease"/>
            <person name="Wu L."/>
            <person name="Ma J."/>
        </authorList>
    </citation>
    <scope>NUCLEOTIDE SEQUENCE [LARGE SCALE GENOMIC DNA]</scope>
    <source>
        <strain evidence="1 2">JCM 13002</strain>
    </source>
</reference>
<name>A0ABN1TIK7_9ACTN</name>
<gene>
    <name evidence="1" type="ORF">GCM10009663_34180</name>
</gene>
<dbReference type="EMBL" id="BAAALD010000030">
    <property type="protein sequence ID" value="GAA1087732.1"/>
    <property type="molecule type" value="Genomic_DNA"/>
</dbReference>
<sequence length="53" mass="6171">MTTHWLITFTDELMRLTDDLDQEQAADFVRKVYEAGRTAGRQEEAEGQEHSGW</sequence>
<protein>
    <submittedName>
        <fullName evidence="1">Uncharacterized protein</fullName>
    </submittedName>
</protein>